<evidence type="ECO:0000256" key="1">
    <source>
        <dbReference type="ARBA" id="ARBA00022441"/>
    </source>
</evidence>
<dbReference type="GeneTree" id="ENSGT00940000168446"/>
<keyword evidence="1" id="KW-0880">Kelch repeat</keyword>
<dbReference type="InterPro" id="IPR052392">
    <property type="entry name" value="Kelch-BTB_domain-containing"/>
</dbReference>
<dbReference type="InterPro" id="IPR006652">
    <property type="entry name" value="Kelch_1"/>
</dbReference>
<dbReference type="AlphaFoldDB" id="A0A3Q3DWK7"/>
<keyword evidence="4" id="KW-1185">Reference proteome</keyword>
<dbReference type="SUPFAM" id="SSF54695">
    <property type="entry name" value="POZ domain"/>
    <property type="match status" value="1"/>
</dbReference>
<dbReference type="Gene3D" id="2.120.10.80">
    <property type="entry name" value="Kelch-type beta propeller"/>
    <property type="match status" value="1"/>
</dbReference>
<dbReference type="Ensembl" id="ENSHCOT00000001088.1">
    <property type="protein sequence ID" value="ENSHCOP00000022426.1"/>
    <property type="gene ID" value="ENSHCOG00000010106.1"/>
</dbReference>
<dbReference type="SUPFAM" id="SSF117281">
    <property type="entry name" value="Kelch motif"/>
    <property type="match status" value="1"/>
</dbReference>
<dbReference type="Proteomes" id="UP000264820">
    <property type="component" value="Unplaced"/>
</dbReference>
<dbReference type="PANTHER" id="PTHR46375">
    <property type="entry name" value="KELCH REPEAT AND BTB DOMAIN-CONTAINING PROTEIN 13-RELATED"/>
    <property type="match status" value="1"/>
</dbReference>
<evidence type="ECO:0000313" key="3">
    <source>
        <dbReference type="Ensembl" id="ENSHCOP00000022426.1"/>
    </source>
</evidence>
<dbReference type="InterPro" id="IPR011333">
    <property type="entry name" value="SKP1/BTB/POZ_sf"/>
</dbReference>
<reference evidence="3" key="1">
    <citation type="submission" date="2025-08" db="UniProtKB">
        <authorList>
            <consortium name="Ensembl"/>
        </authorList>
    </citation>
    <scope>IDENTIFICATION</scope>
</reference>
<organism evidence="3 4">
    <name type="scientific">Hippocampus comes</name>
    <name type="common">Tiger tail seahorse</name>
    <dbReference type="NCBI Taxonomy" id="109280"/>
    <lineage>
        <taxon>Eukaryota</taxon>
        <taxon>Metazoa</taxon>
        <taxon>Chordata</taxon>
        <taxon>Craniata</taxon>
        <taxon>Vertebrata</taxon>
        <taxon>Euteleostomi</taxon>
        <taxon>Actinopterygii</taxon>
        <taxon>Neopterygii</taxon>
        <taxon>Teleostei</taxon>
        <taxon>Neoteleostei</taxon>
        <taxon>Acanthomorphata</taxon>
        <taxon>Syngnathiaria</taxon>
        <taxon>Syngnathiformes</taxon>
        <taxon>Syngnathoidei</taxon>
        <taxon>Syngnathidae</taxon>
        <taxon>Hippocampus</taxon>
    </lineage>
</organism>
<dbReference type="InterPro" id="IPR015915">
    <property type="entry name" value="Kelch-typ_b-propeller"/>
</dbReference>
<accession>A0A3Q3DWK7</accession>
<dbReference type="STRING" id="109280.ENSHCOP00000022426"/>
<reference evidence="3" key="2">
    <citation type="submission" date="2025-09" db="UniProtKB">
        <authorList>
            <consortium name="Ensembl"/>
        </authorList>
    </citation>
    <scope>IDENTIFICATION</scope>
</reference>
<dbReference type="Pfam" id="PF01344">
    <property type="entry name" value="Kelch_1"/>
    <property type="match status" value="2"/>
</dbReference>
<dbReference type="OMA" id="WSEFPSP"/>
<proteinExistence type="predicted"/>
<evidence type="ECO:0000313" key="4">
    <source>
        <dbReference type="Proteomes" id="UP000264820"/>
    </source>
</evidence>
<name>A0A3Q3DWK7_HIPCM</name>
<dbReference type="SMART" id="SM00612">
    <property type="entry name" value="Kelch"/>
    <property type="match status" value="2"/>
</dbReference>
<keyword evidence="2" id="KW-0677">Repeat</keyword>
<dbReference type="Gene3D" id="3.30.710.10">
    <property type="entry name" value="Potassium Channel Kv1.1, Chain A"/>
    <property type="match status" value="1"/>
</dbReference>
<evidence type="ECO:0000256" key="2">
    <source>
        <dbReference type="ARBA" id="ARBA00022737"/>
    </source>
</evidence>
<protein>
    <submittedName>
        <fullName evidence="3">Kelch repeat and BTB domain containing 13b</fullName>
    </submittedName>
</protein>
<dbReference type="PANTHER" id="PTHR46375:SF3">
    <property type="entry name" value="KELCH REPEAT AND BTB DOMAIN-CONTAINING PROTEIN 13"/>
    <property type="match status" value="1"/>
</dbReference>
<sequence>MVQSCDYFGALYRSGMKECRQEEIHLQCLRARGFFIALAVMRGEAPSLDADDIVEAIQCAAFLQAAPLTRHLVDLVDSDNCLLMFHTASTFGLLELYHAAGLYIRDMYVDIEAEVRRTLPPELISFVESLSPSAFVAVGAHVSCDMSESVHAASRTVCYLDETGNAWKTLTDLPPEASTSMAGVTVLDNKLYVVGGVRGVHRDVVDACFRYDVDKNLWTELAGPAQPRFNFSLLGRDGRLYAMGGEYERTVMSSVETLEVRTGRWKFAAHLPKPAAGAACAKATGRIFVCLWRPMETTEIHEYVPSADEWRLVASLIRYQSYGHCMVGHRDNLYVMRNGPSDDFLRCMMDCYNLSTGQWTSLPGHFANSKGSLFTAVVRSDSVFTLNRSATLEYVVHGKTWKPRRQMKGFPRSGSVWTFLLR</sequence>